<proteinExistence type="predicted"/>
<dbReference type="AlphaFoldDB" id="A0AA41VR89"/>
<dbReference type="PANTHER" id="PTHR32018">
    <property type="entry name" value="RHAMNOGALACTURONATE LYASE FAMILY PROTEIN"/>
    <property type="match status" value="1"/>
</dbReference>
<dbReference type="Proteomes" id="UP001177140">
    <property type="component" value="Unassembled WGS sequence"/>
</dbReference>
<dbReference type="InterPro" id="IPR051850">
    <property type="entry name" value="Polysacch_Lyase_4"/>
</dbReference>
<evidence type="ECO:0000313" key="1">
    <source>
        <dbReference type="EMBL" id="MCL7045948.1"/>
    </source>
</evidence>
<keyword evidence="2" id="KW-1185">Reference proteome</keyword>
<dbReference type="InterPro" id="IPR010325">
    <property type="entry name" value="Rhamnogal_lyase"/>
</dbReference>
<dbReference type="Pfam" id="PF06045">
    <property type="entry name" value="Rhamnogal_lyase"/>
    <property type="match status" value="1"/>
</dbReference>
<accession>A0AA41VR89</accession>
<sequence length="137" mass="15605">MQVIIDNGIVQITLSKPEGHVIGISYNGIHNVLETKNNPENRGYWDLNSDGSGGYDRIRGTKFTVIKEDENQVELSFLRSWDPSVKGKHVPLNIDKRFVMLRGCSGFYSYGIYERLEGWPGFKLGETRIAFKLSNHK</sequence>
<name>A0AA41VR89_PAPNU</name>
<organism evidence="1 2">
    <name type="scientific">Papaver nudicaule</name>
    <name type="common">Iceland poppy</name>
    <dbReference type="NCBI Taxonomy" id="74823"/>
    <lineage>
        <taxon>Eukaryota</taxon>
        <taxon>Viridiplantae</taxon>
        <taxon>Streptophyta</taxon>
        <taxon>Embryophyta</taxon>
        <taxon>Tracheophyta</taxon>
        <taxon>Spermatophyta</taxon>
        <taxon>Magnoliopsida</taxon>
        <taxon>Ranunculales</taxon>
        <taxon>Papaveraceae</taxon>
        <taxon>Papaveroideae</taxon>
        <taxon>Papaver</taxon>
    </lineage>
</organism>
<dbReference type="EMBL" id="JAJJMA010275624">
    <property type="protein sequence ID" value="MCL7045948.1"/>
    <property type="molecule type" value="Genomic_DNA"/>
</dbReference>
<dbReference type="PANTHER" id="PTHR32018:SF54">
    <property type="entry name" value="RHAMNOGALACTURONATE LYASE B ISOFORM X1-RELATED"/>
    <property type="match status" value="1"/>
</dbReference>
<reference evidence="1" key="1">
    <citation type="submission" date="2022-03" db="EMBL/GenBank/DDBJ databases">
        <title>A functionally conserved STORR gene fusion in Papaver species that diverged 16.8 million years ago.</title>
        <authorList>
            <person name="Catania T."/>
        </authorList>
    </citation>
    <scope>NUCLEOTIDE SEQUENCE</scope>
    <source>
        <strain evidence="1">S-191538</strain>
    </source>
</reference>
<comment type="caution">
    <text evidence="1">The sequence shown here is derived from an EMBL/GenBank/DDBJ whole genome shotgun (WGS) entry which is preliminary data.</text>
</comment>
<evidence type="ECO:0000313" key="2">
    <source>
        <dbReference type="Proteomes" id="UP001177140"/>
    </source>
</evidence>
<protein>
    <submittedName>
        <fullName evidence="1">Uncharacterized protein</fullName>
    </submittedName>
</protein>
<gene>
    <name evidence="1" type="ORF">MKW94_016803</name>
</gene>